<dbReference type="EMBL" id="UWPJ01000024">
    <property type="protein sequence ID" value="VCU71099.1"/>
    <property type="molecule type" value="Genomic_DNA"/>
</dbReference>
<dbReference type="InterPro" id="IPR012373">
    <property type="entry name" value="Ferrdict_sens_TM"/>
</dbReference>
<dbReference type="InterPro" id="IPR032623">
    <property type="entry name" value="FecR_N"/>
</dbReference>
<reference evidence="3 4" key="1">
    <citation type="submission" date="2018-10" db="EMBL/GenBank/DDBJ databases">
        <authorList>
            <person name="Criscuolo A."/>
        </authorList>
    </citation>
    <scope>NUCLEOTIDE SEQUENCE [LARGE SCALE GENOMIC DNA]</scope>
    <source>
        <strain evidence="3">DnA1</strain>
    </source>
</reference>
<dbReference type="PANTHER" id="PTHR30273:SF2">
    <property type="entry name" value="PROTEIN FECR"/>
    <property type="match status" value="1"/>
</dbReference>
<gene>
    <name evidence="3" type="ORF">PIGHUM_03179</name>
</gene>
<dbReference type="PIRSF" id="PIRSF018266">
    <property type="entry name" value="FecR"/>
    <property type="match status" value="1"/>
</dbReference>
<keyword evidence="4" id="KW-1185">Reference proteome</keyword>
<organism evidence="3 4">
    <name type="scientific">Pigmentiphaga humi</name>
    <dbReference type="NCBI Taxonomy" id="2478468"/>
    <lineage>
        <taxon>Bacteria</taxon>
        <taxon>Pseudomonadati</taxon>
        <taxon>Pseudomonadota</taxon>
        <taxon>Betaproteobacteria</taxon>
        <taxon>Burkholderiales</taxon>
        <taxon>Alcaligenaceae</taxon>
        <taxon>Pigmentiphaga</taxon>
    </lineage>
</organism>
<feature type="domain" description="FecR N-terminal" evidence="2">
    <location>
        <begin position="15"/>
        <end position="54"/>
    </location>
</feature>
<dbReference type="AlphaFoldDB" id="A0A3P4B486"/>
<evidence type="ECO:0000259" key="2">
    <source>
        <dbReference type="Pfam" id="PF16220"/>
    </source>
</evidence>
<name>A0A3P4B486_9BURK</name>
<dbReference type="Proteomes" id="UP000277294">
    <property type="component" value="Unassembled WGS sequence"/>
</dbReference>
<dbReference type="Pfam" id="PF04773">
    <property type="entry name" value="FecR"/>
    <property type="match status" value="1"/>
</dbReference>
<evidence type="ECO:0000313" key="3">
    <source>
        <dbReference type="EMBL" id="VCU71099.1"/>
    </source>
</evidence>
<protein>
    <submittedName>
        <fullName evidence="3">Fec operon regulator FecR</fullName>
    </submittedName>
</protein>
<dbReference type="Pfam" id="PF16220">
    <property type="entry name" value="DUF4880"/>
    <property type="match status" value="1"/>
</dbReference>
<feature type="domain" description="FecR protein" evidence="1">
    <location>
        <begin position="120"/>
        <end position="212"/>
    </location>
</feature>
<dbReference type="OrthoDB" id="8617634at2"/>
<dbReference type="Gene3D" id="3.55.50.30">
    <property type="match status" value="1"/>
</dbReference>
<dbReference type="Gene3D" id="2.60.120.1440">
    <property type="match status" value="1"/>
</dbReference>
<sequence>MTLDDPNSSNDLRKDAVRWLTRMHSGEATREEVDACAAWRRADPEHERMYRSVEFFWQASGHLPEKKWRAILAREENASPKPRSFSRREFGWGLAGACAAALAAVAVPQLRPSRLEYQHTASTRPGERRDIALPDGSVLNLNVDTHLEVAFYESQRVVALTRGEAFFSVKSDPGRAFLVKAGDTVVKVTGTRFNVRHDAGGVRVGVKSGSVNVSAGPWWDKSRRDLIAGQTVAIGADEQVSEVATASIANLTAWREGKIVFDNAPLAQVVEEMSRYLPRPIRLDAPHLRDFRVAGVFNIDNPQSMMMALPAIAPVRLSQLSDGRVSVRAR</sequence>
<dbReference type="GO" id="GO:0016989">
    <property type="term" value="F:sigma factor antagonist activity"/>
    <property type="evidence" value="ECO:0007669"/>
    <property type="project" value="TreeGrafter"/>
</dbReference>
<dbReference type="RefSeq" id="WP_124080561.1">
    <property type="nucleotide sequence ID" value="NZ_UWPJ01000024.1"/>
</dbReference>
<dbReference type="PANTHER" id="PTHR30273">
    <property type="entry name" value="PERIPLASMIC SIGNAL SENSOR AND SIGMA FACTOR ACTIVATOR FECR-RELATED"/>
    <property type="match status" value="1"/>
</dbReference>
<evidence type="ECO:0000313" key="4">
    <source>
        <dbReference type="Proteomes" id="UP000277294"/>
    </source>
</evidence>
<dbReference type="InterPro" id="IPR006860">
    <property type="entry name" value="FecR"/>
</dbReference>
<evidence type="ECO:0000259" key="1">
    <source>
        <dbReference type="Pfam" id="PF04773"/>
    </source>
</evidence>
<proteinExistence type="predicted"/>
<accession>A0A3P4B486</accession>